<gene>
    <name evidence="8" type="ORF">DQQ10_20780</name>
</gene>
<dbReference type="RefSeq" id="WP_112748846.1">
    <property type="nucleotide sequence ID" value="NZ_QMFY01000013.1"/>
</dbReference>
<dbReference type="GO" id="GO:0009279">
    <property type="term" value="C:cell outer membrane"/>
    <property type="evidence" value="ECO:0007669"/>
    <property type="project" value="UniProtKB-SubCell"/>
</dbReference>
<evidence type="ECO:0000256" key="2">
    <source>
        <dbReference type="ARBA" id="ARBA00006275"/>
    </source>
</evidence>
<evidence type="ECO:0000259" key="6">
    <source>
        <dbReference type="Pfam" id="PF07980"/>
    </source>
</evidence>
<reference evidence="8 9" key="1">
    <citation type="submission" date="2018-06" db="EMBL/GenBank/DDBJ databases">
        <title>Chryseolinea flavus sp. nov., a member of the phylum Bacteroidetes isolated from soil.</title>
        <authorList>
            <person name="Li Y."/>
            <person name="Wang J."/>
        </authorList>
    </citation>
    <scope>NUCLEOTIDE SEQUENCE [LARGE SCALE GENOMIC DNA]</scope>
    <source>
        <strain evidence="8 9">SDU1-6</strain>
    </source>
</reference>
<keyword evidence="4" id="KW-0472">Membrane</keyword>
<comment type="caution">
    <text evidence="8">The sequence shown here is derived from an EMBL/GenBank/DDBJ whole genome shotgun (WGS) entry which is preliminary data.</text>
</comment>
<keyword evidence="3" id="KW-0732">Signal</keyword>
<dbReference type="OrthoDB" id="9792139at2"/>
<name>A0A364XXP9_9BACT</name>
<dbReference type="AlphaFoldDB" id="A0A364XXP9"/>
<dbReference type="InterPro" id="IPR011990">
    <property type="entry name" value="TPR-like_helical_dom_sf"/>
</dbReference>
<dbReference type="Pfam" id="PF14322">
    <property type="entry name" value="SusD-like_3"/>
    <property type="match status" value="1"/>
</dbReference>
<keyword evidence="5" id="KW-0998">Cell outer membrane</keyword>
<dbReference type="InterPro" id="IPR033985">
    <property type="entry name" value="SusD-like_N"/>
</dbReference>
<feature type="domain" description="SusD-like N-terminal" evidence="7">
    <location>
        <begin position="92"/>
        <end position="220"/>
    </location>
</feature>
<protein>
    <submittedName>
        <fullName evidence="8">RagB/SusD family nutrient uptake outer membrane protein</fullName>
    </submittedName>
</protein>
<evidence type="ECO:0000259" key="7">
    <source>
        <dbReference type="Pfam" id="PF14322"/>
    </source>
</evidence>
<accession>A0A364XXP9</accession>
<sequence length="600" mass="67444">MKIHQRIKIISFLVISLAAAPISCSDILESEYRSDLGPEFFSTPDGLQAGVHASYAITRYFWGSEGFTTSSVTGTDEVTRGGDGGPEFHEYTILPNNGTLSSIWNNSYTAINNLNGVLQYGPDAALPQDRKTELLAEAKFLRAYFYFLLVQNFGDVPLNLTFNTVPNTKAYRTNVKEVYEAIVQDLKDAANALPNKPTSSPSKARASKPAALHLLAKVLLTKGWNVNAREGDGKSDFESAYTVADTLIANSAQYDIGLEPNYADVYRNTNEYGREVLFVLDRNTDPVFSESGYNNTTAEDGNKENRLNHYWVSFYTLADQNVNFGITGAPEVKVKLVSRSTLYGRPYRRFRPNPYTYEAFTKRDVDSRYDNTFQKVWLFNRPTEVPAGEDAVGTAAPTITTTRGVLQRGDTAIFMPGHEVTEADRKKVKGLIMAPSQYSYEWFPTMIKHLDPTRQHYNDPSDRPIILMRLGETYLIAAEAAFKAGNLTNAKDKINALRERAAFRTTNSSAENAADAIATRISESDVDIKFILEERTRELYGEMHRWYDLVRTQTLITRVKQYNPLAGPKIQDYHVLRPIPSTSQMDLVTNRDEFPQNPGY</sequence>
<evidence type="ECO:0000256" key="3">
    <source>
        <dbReference type="ARBA" id="ARBA00022729"/>
    </source>
</evidence>
<dbReference type="SUPFAM" id="SSF48452">
    <property type="entry name" value="TPR-like"/>
    <property type="match status" value="1"/>
</dbReference>
<evidence type="ECO:0000256" key="1">
    <source>
        <dbReference type="ARBA" id="ARBA00004442"/>
    </source>
</evidence>
<evidence type="ECO:0000313" key="8">
    <source>
        <dbReference type="EMBL" id="RAV99033.1"/>
    </source>
</evidence>
<comment type="similarity">
    <text evidence="2">Belongs to the SusD family.</text>
</comment>
<evidence type="ECO:0000256" key="5">
    <source>
        <dbReference type="ARBA" id="ARBA00023237"/>
    </source>
</evidence>
<keyword evidence="9" id="KW-1185">Reference proteome</keyword>
<evidence type="ECO:0000313" key="9">
    <source>
        <dbReference type="Proteomes" id="UP000251889"/>
    </source>
</evidence>
<dbReference type="EMBL" id="QMFY01000013">
    <property type="protein sequence ID" value="RAV99033.1"/>
    <property type="molecule type" value="Genomic_DNA"/>
</dbReference>
<evidence type="ECO:0000256" key="4">
    <source>
        <dbReference type="ARBA" id="ARBA00023136"/>
    </source>
</evidence>
<dbReference type="InterPro" id="IPR012944">
    <property type="entry name" value="SusD_RagB_dom"/>
</dbReference>
<feature type="domain" description="RagB/SusD" evidence="6">
    <location>
        <begin position="434"/>
        <end position="561"/>
    </location>
</feature>
<comment type="subcellular location">
    <subcellularLocation>
        <location evidence="1">Cell outer membrane</location>
    </subcellularLocation>
</comment>
<dbReference type="Pfam" id="PF07980">
    <property type="entry name" value="SusD_RagB"/>
    <property type="match status" value="1"/>
</dbReference>
<dbReference type="Gene3D" id="1.25.40.390">
    <property type="match status" value="1"/>
</dbReference>
<proteinExistence type="inferred from homology"/>
<organism evidence="8 9">
    <name type="scientific">Pseudochryseolinea flava</name>
    <dbReference type="NCBI Taxonomy" id="2059302"/>
    <lineage>
        <taxon>Bacteria</taxon>
        <taxon>Pseudomonadati</taxon>
        <taxon>Bacteroidota</taxon>
        <taxon>Cytophagia</taxon>
        <taxon>Cytophagales</taxon>
        <taxon>Fulvivirgaceae</taxon>
        <taxon>Pseudochryseolinea</taxon>
    </lineage>
</organism>
<dbReference type="Proteomes" id="UP000251889">
    <property type="component" value="Unassembled WGS sequence"/>
</dbReference>